<evidence type="ECO:0000256" key="4">
    <source>
        <dbReference type="ARBA" id="ARBA00012669"/>
    </source>
</evidence>
<reference evidence="14 15" key="1">
    <citation type="submission" date="2015-09" db="EMBL/GenBank/DDBJ databases">
        <authorList>
            <consortium name="Pathogen Informatics"/>
        </authorList>
    </citation>
    <scope>NUCLEOTIDE SEQUENCE [LARGE SCALE GENOMIC DNA]</scope>
    <source>
        <strain evidence="14 15">2789STDY5834908</strain>
    </source>
</reference>
<dbReference type="GO" id="GO:0034628">
    <property type="term" value="P:'de novo' NAD+ biosynthetic process from L-aspartate"/>
    <property type="evidence" value="ECO:0007669"/>
    <property type="project" value="TreeGrafter"/>
</dbReference>
<dbReference type="FunFam" id="3.40.50.10800:FF:000001">
    <property type="entry name" value="Quinolinate synthase A"/>
    <property type="match status" value="1"/>
</dbReference>
<evidence type="ECO:0000256" key="9">
    <source>
        <dbReference type="ARBA" id="ARBA00023004"/>
    </source>
</evidence>
<keyword evidence="5" id="KW-0004">4Fe-4S</keyword>
<dbReference type="Proteomes" id="UP000095564">
    <property type="component" value="Unassembled WGS sequence"/>
</dbReference>
<dbReference type="PANTHER" id="PTHR30573">
    <property type="entry name" value="QUINOLINATE SYNTHETASE A"/>
    <property type="match status" value="1"/>
</dbReference>
<dbReference type="GO" id="GO:0005829">
    <property type="term" value="C:cytosol"/>
    <property type="evidence" value="ECO:0007669"/>
    <property type="project" value="TreeGrafter"/>
</dbReference>
<dbReference type="RefSeq" id="WP_055160661.1">
    <property type="nucleotide sequence ID" value="NZ_CZAU01000019.1"/>
</dbReference>
<evidence type="ECO:0000256" key="8">
    <source>
        <dbReference type="ARBA" id="ARBA00022723"/>
    </source>
</evidence>
<proteinExistence type="predicted"/>
<comment type="function">
    <text evidence="2">Catalyzes the condensation of iminoaspartate with dihydroxyacetone phosphate to form quinolinate.</text>
</comment>
<sequence>MENLKKEIEQLKQEKNAVLLAHYYVDDAVQEIADYVGDSYYLAKVALKESKDVICFAGVNFMGESAKILNPDRIVIMPDQKADCPMAHMVDVEKIEEMRKKYDDLAVVCYINSTAEIKAHSDVCVTSSNALKVVTALPQKNIFFVPDENLGRYIGSKLPEKNFIYNDGFCHVHRSITAENVKKAKEVHPEAEVLVHPECTPDVVALGDYVGSTSGIIDYATASDKDVFIICTEMGVLYELKQKNPGKTFYSVGHRQFCPNMKRISLENVRDTLRDMKNQVELPEELRLNAKKALDEMLRIAQ</sequence>
<dbReference type="Gene3D" id="3.40.50.10800">
    <property type="entry name" value="NadA-like"/>
    <property type="match status" value="3"/>
</dbReference>
<evidence type="ECO:0000256" key="12">
    <source>
        <dbReference type="ARBA" id="ARBA00073059"/>
    </source>
</evidence>
<keyword evidence="8" id="KW-0479">Metal-binding</keyword>
<dbReference type="PANTHER" id="PTHR30573:SF0">
    <property type="entry name" value="QUINOLINATE SYNTHASE, CHLOROPLASTIC"/>
    <property type="match status" value="1"/>
</dbReference>
<evidence type="ECO:0000256" key="13">
    <source>
        <dbReference type="NCBIfam" id="TIGR00550"/>
    </source>
</evidence>
<evidence type="ECO:0000256" key="11">
    <source>
        <dbReference type="ARBA" id="ARBA00050125"/>
    </source>
</evidence>
<evidence type="ECO:0000256" key="2">
    <source>
        <dbReference type="ARBA" id="ARBA00003791"/>
    </source>
</evidence>
<comment type="catalytic activity">
    <reaction evidence="11">
        <text>iminosuccinate + dihydroxyacetone phosphate = quinolinate + phosphate + 2 H2O + H(+)</text>
        <dbReference type="Rhea" id="RHEA:25888"/>
        <dbReference type="ChEBI" id="CHEBI:15377"/>
        <dbReference type="ChEBI" id="CHEBI:15378"/>
        <dbReference type="ChEBI" id="CHEBI:29959"/>
        <dbReference type="ChEBI" id="CHEBI:43474"/>
        <dbReference type="ChEBI" id="CHEBI:57642"/>
        <dbReference type="ChEBI" id="CHEBI:77875"/>
        <dbReference type="EC" id="2.5.1.72"/>
    </reaction>
    <physiologicalReaction direction="left-to-right" evidence="11">
        <dbReference type="Rhea" id="RHEA:25889"/>
    </physiologicalReaction>
</comment>
<keyword evidence="10" id="KW-0411">Iron-sulfur</keyword>
<dbReference type="EC" id="2.5.1.72" evidence="4 13"/>
<evidence type="ECO:0000256" key="7">
    <source>
        <dbReference type="ARBA" id="ARBA00022679"/>
    </source>
</evidence>
<evidence type="ECO:0000256" key="6">
    <source>
        <dbReference type="ARBA" id="ARBA00022642"/>
    </source>
</evidence>
<dbReference type="UniPathway" id="UPA00253">
    <property type="reaction ID" value="UER00327"/>
</dbReference>
<dbReference type="AlphaFoldDB" id="A0A174QGN1"/>
<dbReference type="NCBIfam" id="TIGR00550">
    <property type="entry name" value="nadA"/>
    <property type="match status" value="1"/>
</dbReference>
<accession>A0A174QGN1</accession>
<evidence type="ECO:0000256" key="10">
    <source>
        <dbReference type="ARBA" id="ARBA00023014"/>
    </source>
</evidence>
<organism evidence="14 15">
    <name type="scientific">Anaerostipes hadrus</name>
    <dbReference type="NCBI Taxonomy" id="649756"/>
    <lineage>
        <taxon>Bacteria</taxon>
        <taxon>Bacillati</taxon>
        <taxon>Bacillota</taxon>
        <taxon>Clostridia</taxon>
        <taxon>Lachnospirales</taxon>
        <taxon>Lachnospiraceae</taxon>
        <taxon>Anaerostipes</taxon>
    </lineage>
</organism>
<evidence type="ECO:0000256" key="5">
    <source>
        <dbReference type="ARBA" id="ARBA00022485"/>
    </source>
</evidence>
<dbReference type="OrthoDB" id="9801204at2"/>
<dbReference type="GO" id="GO:0051539">
    <property type="term" value="F:4 iron, 4 sulfur cluster binding"/>
    <property type="evidence" value="ECO:0007669"/>
    <property type="project" value="UniProtKB-KW"/>
</dbReference>
<evidence type="ECO:0000313" key="14">
    <source>
        <dbReference type="EMBL" id="CUP70747.1"/>
    </source>
</evidence>
<keyword evidence="6" id="KW-0662">Pyridine nucleotide biosynthesis</keyword>
<dbReference type="EMBL" id="CZAU01000019">
    <property type="protein sequence ID" value="CUP70747.1"/>
    <property type="molecule type" value="Genomic_DNA"/>
</dbReference>
<dbReference type="NCBIfam" id="NF006878">
    <property type="entry name" value="PRK09375.1-2"/>
    <property type="match status" value="1"/>
</dbReference>
<keyword evidence="7 14" id="KW-0808">Transferase</keyword>
<evidence type="ECO:0000256" key="3">
    <source>
        <dbReference type="ARBA" id="ARBA00005065"/>
    </source>
</evidence>
<dbReference type="InterPro" id="IPR036094">
    <property type="entry name" value="NadA_sf"/>
</dbReference>
<evidence type="ECO:0000256" key="1">
    <source>
        <dbReference type="ARBA" id="ARBA00001966"/>
    </source>
</evidence>
<gene>
    <name evidence="14" type="primary">nadA</name>
    <name evidence="14" type="ORF">ERS852520_01983</name>
</gene>
<comment type="cofactor">
    <cofactor evidence="1">
        <name>[4Fe-4S] cluster</name>
        <dbReference type="ChEBI" id="CHEBI:49883"/>
    </cofactor>
</comment>
<keyword evidence="9" id="KW-0408">Iron</keyword>
<dbReference type="SUPFAM" id="SSF142754">
    <property type="entry name" value="NadA-like"/>
    <property type="match status" value="1"/>
</dbReference>
<dbReference type="InterPro" id="IPR003473">
    <property type="entry name" value="NadA"/>
</dbReference>
<dbReference type="GO" id="GO:0046872">
    <property type="term" value="F:metal ion binding"/>
    <property type="evidence" value="ECO:0007669"/>
    <property type="project" value="UniProtKB-KW"/>
</dbReference>
<protein>
    <recommendedName>
        <fullName evidence="12 13">Quinolinate synthase</fullName>
        <ecNumber evidence="4 13">2.5.1.72</ecNumber>
    </recommendedName>
</protein>
<comment type="pathway">
    <text evidence="3">Cofactor biosynthesis; NAD(+) biosynthesis; quinolinate from iminoaspartate: step 1/1.</text>
</comment>
<dbReference type="Pfam" id="PF02445">
    <property type="entry name" value="NadA"/>
    <property type="match status" value="1"/>
</dbReference>
<evidence type="ECO:0000313" key="15">
    <source>
        <dbReference type="Proteomes" id="UP000095564"/>
    </source>
</evidence>
<dbReference type="GO" id="GO:0008987">
    <property type="term" value="F:quinolinate synthetase A activity"/>
    <property type="evidence" value="ECO:0007669"/>
    <property type="project" value="UniProtKB-UniRule"/>
</dbReference>
<name>A0A174QGN1_ANAHA</name>